<evidence type="ECO:0000256" key="1">
    <source>
        <dbReference type="ARBA" id="ARBA00006056"/>
    </source>
</evidence>
<dbReference type="Proteomes" id="UP000010793">
    <property type="component" value="Chromosome"/>
</dbReference>
<proteinExistence type="inferred from homology"/>
<accession>A0A3B6VMK3</accession>
<dbReference type="InterPro" id="IPR036111">
    <property type="entry name" value="Mal/L-sulfo/L-lacto_DH-like_sf"/>
</dbReference>
<dbReference type="Gene3D" id="3.30.1370.60">
    <property type="entry name" value="Hypothetical oxidoreductase yiak, domain 2"/>
    <property type="match status" value="1"/>
</dbReference>
<dbReference type="KEGG" id="bpip:BPP43_09125"/>
<evidence type="ECO:0000256" key="2">
    <source>
        <dbReference type="ARBA" id="ARBA00023002"/>
    </source>
</evidence>
<name>A0A3B6VMK3_BRAPL</name>
<sequence>MINVRFEKLKEAVIKKLVLADVSESDAEIVADVLCYADVRGIHSHGALRLEHYIKRIKAGGINLKSNFNIEAKKLSFALMDADGGFGHIAMKKATEWAIETADKQGIAVIGIENNSHCGALSYYNKMAIDKKKVSLIMANTDPGVIPYGGKRAFFGTNPISYGFPAKKDFLLGDMATSEVALGRIFTARDNNEKVPINWGVDENGNSTDDPKKIKYVTPFGGAKGYVIMTMIEAFTGLLIGNVYCNNLVKMYGDMDKKRNLSTFMLVVDPFVYNEYYLDTVQSFIDDIRKEPSLDENKPITIPGERKEACYRDYLKNGIPLSEKVYKYVFED</sequence>
<dbReference type="InterPro" id="IPR043143">
    <property type="entry name" value="Mal/L-sulf/L-lact_DH-like_NADP"/>
</dbReference>
<dbReference type="EMBL" id="CP002873">
    <property type="protein sequence ID" value="AGA67010.1"/>
    <property type="molecule type" value="Genomic_DNA"/>
</dbReference>
<dbReference type="GO" id="GO:0016491">
    <property type="term" value="F:oxidoreductase activity"/>
    <property type="evidence" value="ECO:0007669"/>
    <property type="project" value="UniProtKB-KW"/>
</dbReference>
<dbReference type="SUPFAM" id="SSF89733">
    <property type="entry name" value="L-sulfolactate dehydrogenase-like"/>
    <property type="match status" value="1"/>
</dbReference>
<comment type="similarity">
    <text evidence="1">Belongs to the LDH2/MDH2 oxidoreductase family.</text>
</comment>
<evidence type="ECO:0000313" key="4">
    <source>
        <dbReference type="Proteomes" id="UP000010793"/>
    </source>
</evidence>
<dbReference type="Pfam" id="PF02615">
    <property type="entry name" value="Ldh_2"/>
    <property type="match status" value="1"/>
</dbReference>
<gene>
    <name evidence="3" type="ORF">BPP43_09125</name>
</gene>
<keyword evidence="4" id="KW-1185">Reference proteome</keyword>
<dbReference type="InterPro" id="IPR003767">
    <property type="entry name" value="Malate/L-lactate_DH-like"/>
</dbReference>
<dbReference type="Gene3D" id="1.10.1530.10">
    <property type="match status" value="1"/>
</dbReference>
<reference evidence="3 4" key="1">
    <citation type="journal article" date="2013" name="Genome Announc.">
        <title>Complete Genome Sequence of the Porcine Strain Brachyspira pilosicoli P43/6/78(T.).</title>
        <authorList>
            <person name="Lin C."/>
            <person name="den Bakker H.C."/>
            <person name="Suzuki H."/>
            <person name="Lefebure T."/>
            <person name="Ponnala L."/>
            <person name="Sun Q."/>
            <person name="Stanhope M.J."/>
            <person name="Wiedmann M."/>
            <person name="Duhamel G.E."/>
        </authorList>
    </citation>
    <scope>NUCLEOTIDE SEQUENCE [LARGE SCALE GENOMIC DNA]</scope>
    <source>
        <strain evidence="3 4">P43/6/78</strain>
    </source>
</reference>
<dbReference type="PANTHER" id="PTHR11091:SF0">
    <property type="entry name" value="MALATE DEHYDROGENASE"/>
    <property type="match status" value="1"/>
</dbReference>
<dbReference type="PANTHER" id="PTHR11091">
    <property type="entry name" value="OXIDOREDUCTASE-RELATED"/>
    <property type="match status" value="1"/>
</dbReference>
<keyword evidence="2" id="KW-0560">Oxidoreductase</keyword>
<dbReference type="InterPro" id="IPR043144">
    <property type="entry name" value="Mal/L-sulf/L-lact_DH-like_ah"/>
</dbReference>
<protein>
    <submittedName>
        <fullName evidence="3">Ureidoglycolate dehydrogenase</fullName>
    </submittedName>
</protein>
<evidence type="ECO:0000313" key="3">
    <source>
        <dbReference type="EMBL" id="AGA67010.1"/>
    </source>
</evidence>
<dbReference type="RefSeq" id="WP_015274717.1">
    <property type="nucleotide sequence ID" value="NC_019908.1"/>
</dbReference>
<dbReference type="AlphaFoldDB" id="A0A3B6VMK3"/>
<organism evidence="3 4">
    <name type="scientific">Brachyspira pilosicoli P43/6/78</name>
    <dbReference type="NCBI Taxonomy" id="1042417"/>
    <lineage>
        <taxon>Bacteria</taxon>
        <taxon>Pseudomonadati</taxon>
        <taxon>Spirochaetota</taxon>
        <taxon>Spirochaetia</taxon>
        <taxon>Brachyspirales</taxon>
        <taxon>Brachyspiraceae</taxon>
        <taxon>Brachyspira</taxon>
    </lineage>
</organism>